<name>A0A382X7F6_9ZZZZ</name>
<sequence>MKSMKIGDMAFFYHSVTDKEIVEIMQVMGEYYPDHTDRTDKFDMVGVEPIMPTEIPFTLAQVKDEPKLSGLPLVRQARPSVLPVTAQTLARFVQDGKGKALTNEANLCAPPQCVSLATHMF</sequence>
<proteinExistence type="predicted"/>
<dbReference type="AlphaFoldDB" id="A0A382X7F6"/>
<dbReference type="InterPro" id="IPR015947">
    <property type="entry name" value="PUA-like_sf"/>
</dbReference>
<reference evidence="2" key="1">
    <citation type="submission" date="2018-05" db="EMBL/GenBank/DDBJ databases">
        <authorList>
            <person name="Lanie J.A."/>
            <person name="Ng W.-L."/>
            <person name="Kazmierczak K.M."/>
            <person name="Andrzejewski T.M."/>
            <person name="Davidsen T.M."/>
            <person name="Wayne K.J."/>
            <person name="Tettelin H."/>
            <person name="Glass J.I."/>
            <person name="Rusch D."/>
            <person name="Podicherti R."/>
            <person name="Tsui H.-C.T."/>
            <person name="Winkler M.E."/>
        </authorList>
    </citation>
    <scope>NUCLEOTIDE SEQUENCE</scope>
</reference>
<dbReference type="InterPro" id="IPR052181">
    <property type="entry name" value="5hmC_binding"/>
</dbReference>
<dbReference type="GO" id="GO:0005634">
    <property type="term" value="C:nucleus"/>
    <property type="evidence" value="ECO:0007669"/>
    <property type="project" value="TreeGrafter"/>
</dbReference>
<dbReference type="PANTHER" id="PTHR14087">
    <property type="entry name" value="THYMOCYTE NUCLEAR PROTEIN 1"/>
    <property type="match status" value="1"/>
</dbReference>
<feature type="domain" description="EVE" evidence="1">
    <location>
        <begin position="1"/>
        <end position="88"/>
    </location>
</feature>
<gene>
    <name evidence="2" type="ORF">METZ01_LOCUS419065</name>
</gene>
<dbReference type="SUPFAM" id="SSF88697">
    <property type="entry name" value="PUA domain-like"/>
    <property type="match status" value="1"/>
</dbReference>
<organism evidence="2">
    <name type="scientific">marine metagenome</name>
    <dbReference type="NCBI Taxonomy" id="408172"/>
    <lineage>
        <taxon>unclassified sequences</taxon>
        <taxon>metagenomes</taxon>
        <taxon>ecological metagenomes</taxon>
    </lineage>
</organism>
<evidence type="ECO:0000313" key="2">
    <source>
        <dbReference type="EMBL" id="SVD66211.1"/>
    </source>
</evidence>
<dbReference type="Gene3D" id="3.10.590.10">
    <property type="entry name" value="ph1033 like domains"/>
    <property type="match status" value="1"/>
</dbReference>
<dbReference type="PANTHER" id="PTHR14087:SF8">
    <property type="entry name" value="OS03G0676100 PROTEIN"/>
    <property type="match status" value="1"/>
</dbReference>
<evidence type="ECO:0000259" key="1">
    <source>
        <dbReference type="Pfam" id="PF01878"/>
    </source>
</evidence>
<dbReference type="Pfam" id="PF01878">
    <property type="entry name" value="EVE"/>
    <property type="match status" value="1"/>
</dbReference>
<dbReference type="EMBL" id="UINC01165045">
    <property type="protein sequence ID" value="SVD66211.1"/>
    <property type="molecule type" value="Genomic_DNA"/>
</dbReference>
<protein>
    <recommendedName>
        <fullName evidence="1">EVE domain-containing protein</fullName>
    </recommendedName>
</protein>
<dbReference type="InterPro" id="IPR002740">
    <property type="entry name" value="EVE_domain"/>
</dbReference>
<accession>A0A382X7F6</accession>